<feature type="compositionally biased region" description="Acidic residues" evidence="1">
    <location>
        <begin position="7"/>
        <end position="22"/>
    </location>
</feature>
<dbReference type="AlphaFoldDB" id="B4QWP0"/>
<dbReference type="Proteomes" id="UP000000304">
    <property type="component" value="Chromosome 3R"/>
</dbReference>
<sequence>MAMMGGEDGDRDADADDYDDDEPKMLQAPVYIRCARGAYVRSIGEFGERN</sequence>
<evidence type="ECO:0000313" key="3">
    <source>
        <dbReference type="Proteomes" id="UP000000304"/>
    </source>
</evidence>
<name>B4QWP0_DROSI</name>
<accession>B4QWP0</accession>
<dbReference type="EMBL" id="CM000364">
    <property type="protein sequence ID" value="EDX14557.1"/>
    <property type="molecule type" value="Genomic_DNA"/>
</dbReference>
<dbReference type="HOGENOM" id="CLU_3126614_0_0_1"/>
<reference evidence="2 3" key="1">
    <citation type="journal article" date="2007" name="Nature">
        <title>Evolution of genes and genomes on the Drosophila phylogeny.</title>
        <authorList>
            <consortium name="Drosophila 12 Genomes Consortium"/>
            <person name="Clark A.G."/>
            <person name="Eisen M.B."/>
            <person name="Smith D.R."/>
            <person name="Bergman C.M."/>
            <person name="Oliver B."/>
            <person name="Markow T.A."/>
            <person name="Kaufman T.C."/>
            <person name="Kellis M."/>
            <person name="Gelbart W."/>
            <person name="Iyer V.N."/>
            <person name="Pollard D.A."/>
            <person name="Sackton T.B."/>
            <person name="Larracuente A.M."/>
            <person name="Singh N.D."/>
            <person name="Abad J.P."/>
            <person name="Abt D.N."/>
            <person name="Adryan B."/>
            <person name="Aguade M."/>
            <person name="Akashi H."/>
            <person name="Anderson W.W."/>
            <person name="Aquadro C.F."/>
            <person name="Ardell D.H."/>
            <person name="Arguello R."/>
            <person name="Artieri C.G."/>
            <person name="Barbash D.A."/>
            <person name="Barker D."/>
            <person name="Barsanti P."/>
            <person name="Batterham P."/>
            <person name="Batzoglou S."/>
            <person name="Begun D."/>
            <person name="Bhutkar A."/>
            <person name="Blanco E."/>
            <person name="Bosak S.A."/>
            <person name="Bradley R.K."/>
            <person name="Brand A.D."/>
            <person name="Brent M.R."/>
            <person name="Brooks A.N."/>
            <person name="Brown R.H."/>
            <person name="Butlin R.K."/>
            <person name="Caggese C."/>
            <person name="Calvi B.R."/>
            <person name="Bernardo de Carvalho A."/>
            <person name="Caspi A."/>
            <person name="Castrezana S."/>
            <person name="Celniker S.E."/>
            <person name="Chang J.L."/>
            <person name="Chapple C."/>
            <person name="Chatterji S."/>
            <person name="Chinwalla A."/>
            <person name="Civetta A."/>
            <person name="Clifton S.W."/>
            <person name="Comeron J.M."/>
            <person name="Costello J.C."/>
            <person name="Coyne J.A."/>
            <person name="Daub J."/>
            <person name="David R.G."/>
            <person name="Delcher A.L."/>
            <person name="Delehaunty K."/>
            <person name="Do C.B."/>
            <person name="Ebling H."/>
            <person name="Edwards K."/>
            <person name="Eickbush T."/>
            <person name="Evans J.D."/>
            <person name="Filipski A."/>
            <person name="Findeiss S."/>
            <person name="Freyhult E."/>
            <person name="Fulton L."/>
            <person name="Fulton R."/>
            <person name="Garcia A.C."/>
            <person name="Gardiner A."/>
            <person name="Garfield D.A."/>
            <person name="Garvin B.E."/>
            <person name="Gibson G."/>
            <person name="Gilbert D."/>
            <person name="Gnerre S."/>
            <person name="Godfrey J."/>
            <person name="Good R."/>
            <person name="Gotea V."/>
            <person name="Gravely B."/>
            <person name="Greenberg A.J."/>
            <person name="Griffiths-Jones S."/>
            <person name="Gross S."/>
            <person name="Guigo R."/>
            <person name="Gustafson E.A."/>
            <person name="Haerty W."/>
            <person name="Hahn M.W."/>
            <person name="Halligan D.L."/>
            <person name="Halpern A.L."/>
            <person name="Halter G.M."/>
            <person name="Han M.V."/>
            <person name="Heger A."/>
            <person name="Hillier L."/>
            <person name="Hinrichs A.S."/>
            <person name="Holmes I."/>
            <person name="Hoskins R.A."/>
            <person name="Hubisz M.J."/>
            <person name="Hultmark D."/>
            <person name="Huntley M.A."/>
            <person name="Jaffe D.B."/>
            <person name="Jagadeeshan S."/>
            <person name="Jeck W.R."/>
            <person name="Johnson J."/>
            <person name="Jones C.D."/>
            <person name="Jordan W.C."/>
            <person name="Karpen G.H."/>
            <person name="Kataoka E."/>
            <person name="Keightley P.D."/>
            <person name="Kheradpour P."/>
            <person name="Kirkness E.F."/>
            <person name="Koerich L.B."/>
            <person name="Kristiansen K."/>
            <person name="Kudrna D."/>
            <person name="Kulathinal R.J."/>
            <person name="Kumar S."/>
            <person name="Kwok R."/>
            <person name="Lander E."/>
            <person name="Langley C.H."/>
            <person name="Lapoint R."/>
            <person name="Lazzaro B.P."/>
            <person name="Lee S.J."/>
            <person name="Levesque L."/>
            <person name="Li R."/>
            <person name="Lin C.F."/>
            <person name="Lin M.F."/>
            <person name="Lindblad-Toh K."/>
            <person name="Llopart A."/>
            <person name="Long M."/>
            <person name="Low L."/>
            <person name="Lozovsky E."/>
            <person name="Lu J."/>
            <person name="Luo M."/>
            <person name="Machado C.A."/>
            <person name="Makalowski W."/>
            <person name="Marzo M."/>
            <person name="Matsuda M."/>
            <person name="Matzkin L."/>
            <person name="McAllister B."/>
            <person name="McBride C.S."/>
            <person name="McKernan B."/>
            <person name="McKernan K."/>
            <person name="Mendez-Lago M."/>
            <person name="Minx P."/>
            <person name="Mollenhauer M.U."/>
            <person name="Montooth K."/>
            <person name="Mount S.M."/>
            <person name="Mu X."/>
            <person name="Myers E."/>
            <person name="Negre B."/>
            <person name="Newfeld S."/>
            <person name="Nielsen R."/>
            <person name="Noor M.A."/>
            <person name="O'Grady P."/>
            <person name="Pachter L."/>
            <person name="Papaceit M."/>
            <person name="Parisi M.J."/>
            <person name="Parisi M."/>
            <person name="Parts L."/>
            <person name="Pedersen J.S."/>
            <person name="Pesole G."/>
            <person name="Phillippy A.M."/>
            <person name="Ponting C.P."/>
            <person name="Pop M."/>
            <person name="Porcelli D."/>
            <person name="Powell J.R."/>
            <person name="Prohaska S."/>
            <person name="Pruitt K."/>
            <person name="Puig M."/>
            <person name="Quesneville H."/>
            <person name="Ram K.R."/>
            <person name="Rand D."/>
            <person name="Rasmussen M.D."/>
            <person name="Reed L.K."/>
            <person name="Reenan R."/>
            <person name="Reily A."/>
            <person name="Remington K.A."/>
            <person name="Rieger T.T."/>
            <person name="Ritchie M.G."/>
            <person name="Robin C."/>
            <person name="Rogers Y.H."/>
            <person name="Rohde C."/>
            <person name="Rozas J."/>
            <person name="Rubenfield M.J."/>
            <person name="Ruiz A."/>
            <person name="Russo S."/>
            <person name="Salzberg S.L."/>
            <person name="Sanchez-Gracia A."/>
            <person name="Saranga D.J."/>
            <person name="Sato H."/>
            <person name="Schaeffer S.W."/>
            <person name="Schatz M.C."/>
            <person name="Schlenke T."/>
            <person name="Schwartz R."/>
            <person name="Segarra C."/>
            <person name="Singh R.S."/>
            <person name="Sirot L."/>
            <person name="Sirota M."/>
            <person name="Sisneros N.B."/>
            <person name="Smith C.D."/>
            <person name="Smith T.F."/>
            <person name="Spieth J."/>
            <person name="Stage D.E."/>
            <person name="Stark A."/>
            <person name="Stephan W."/>
            <person name="Strausberg R.L."/>
            <person name="Strempel S."/>
            <person name="Sturgill D."/>
            <person name="Sutton G."/>
            <person name="Sutton G.G."/>
            <person name="Tao W."/>
            <person name="Teichmann S."/>
            <person name="Tobari Y.N."/>
            <person name="Tomimura Y."/>
            <person name="Tsolas J.M."/>
            <person name="Valente V.L."/>
            <person name="Venter E."/>
            <person name="Venter J.C."/>
            <person name="Vicario S."/>
            <person name="Vieira F.G."/>
            <person name="Vilella A.J."/>
            <person name="Villasante A."/>
            <person name="Walenz B."/>
            <person name="Wang J."/>
            <person name="Wasserman M."/>
            <person name="Watts T."/>
            <person name="Wilson D."/>
            <person name="Wilson R.K."/>
            <person name="Wing R.A."/>
            <person name="Wolfner M.F."/>
            <person name="Wong A."/>
            <person name="Wong G.K."/>
            <person name="Wu C.I."/>
            <person name="Wu G."/>
            <person name="Yamamoto D."/>
            <person name="Yang H.P."/>
            <person name="Yang S.P."/>
            <person name="Yorke J.A."/>
            <person name="Yoshida K."/>
            <person name="Zdobnov E."/>
            <person name="Zhang P."/>
            <person name="Zhang Y."/>
            <person name="Zimin A.V."/>
            <person name="Baldwin J."/>
            <person name="Abdouelleil A."/>
            <person name="Abdulkadir J."/>
            <person name="Abebe A."/>
            <person name="Abera B."/>
            <person name="Abreu J."/>
            <person name="Acer S.C."/>
            <person name="Aftuck L."/>
            <person name="Alexander A."/>
            <person name="An P."/>
            <person name="Anderson E."/>
            <person name="Anderson S."/>
            <person name="Arachi H."/>
            <person name="Azer M."/>
            <person name="Bachantsang P."/>
            <person name="Barry A."/>
            <person name="Bayul T."/>
            <person name="Berlin A."/>
            <person name="Bessette D."/>
            <person name="Bloom T."/>
            <person name="Blye J."/>
            <person name="Boguslavskiy L."/>
            <person name="Bonnet C."/>
            <person name="Boukhgalter B."/>
            <person name="Bourzgui I."/>
            <person name="Brown A."/>
            <person name="Cahill P."/>
            <person name="Channer S."/>
            <person name="Cheshatsang Y."/>
            <person name="Chuda L."/>
            <person name="Citroen M."/>
            <person name="Collymore A."/>
            <person name="Cooke P."/>
            <person name="Costello M."/>
            <person name="D'Aco K."/>
            <person name="Daza R."/>
            <person name="De Haan G."/>
            <person name="DeGray S."/>
            <person name="DeMaso C."/>
            <person name="Dhargay N."/>
            <person name="Dooley K."/>
            <person name="Dooley E."/>
            <person name="Doricent M."/>
            <person name="Dorje P."/>
            <person name="Dorjee K."/>
            <person name="Dupes A."/>
            <person name="Elong R."/>
            <person name="Falk J."/>
            <person name="Farina A."/>
            <person name="Faro S."/>
            <person name="Ferguson D."/>
            <person name="Fisher S."/>
            <person name="Foley C.D."/>
            <person name="Franke A."/>
            <person name="Friedrich D."/>
            <person name="Gadbois L."/>
            <person name="Gearin G."/>
            <person name="Gearin C.R."/>
            <person name="Giannoukos G."/>
            <person name="Goode T."/>
            <person name="Graham J."/>
            <person name="Grandbois E."/>
            <person name="Grewal S."/>
            <person name="Gyaltsen K."/>
            <person name="Hafez N."/>
            <person name="Hagos B."/>
            <person name="Hall J."/>
            <person name="Henson C."/>
            <person name="Hollinger A."/>
            <person name="Honan T."/>
            <person name="Huard M.D."/>
            <person name="Hughes L."/>
            <person name="Hurhula B."/>
            <person name="Husby M.E."/>
            <person name="Kamat A."/>
            <person name="Kanga B."/>
            <person name="Kashin S."/>
            <person name="Khazanovich D."/>
            <person name="Kisner P."/>
            <person name="Lance K."/>
            <person name="Lara M."/>
            <person name="Lee W."/>
            <person name="Lennon N."/>
            <person name="Letendre F."/>
            <person name="LeVine R."/>
            <person name="Lipovsky A."/>
            <person name="Liu X."/>
            <person name="Liu J."/>
            <person name="Liu S."/>
            <person name="Lokyitsang T."/>
            <person name="Lokyitsang Y."/>
            <person name="Lubonja R."/>
            <person name="Lui A."/>
            <person name="MacDonald P."/>
            <person name="Magnisalis V."/>
            <person name="Maru K."/>
            <person name="Matthews C."/>
            <person name="McCusker W."/>
            <person name="McDonough S."/>
            <person name="Mehta T."/>
            <person name="Meldrim J."/>
            <person name="Meneus L."/>
            <person name="Mihai O."/>
            <person name="Mihalev A."/>
            <person name="Mihova T."/>
            <person name="Mittelman R."/>
            <person name="Mlenga V."/>
            <person name="Montmayeur A."/>
            <person name="Mulrain L."/>
            <person name="Navidi A."/>
            <person name="Naylor J."/>
            <person name="Negash T."/>
            <person name="Nguyen T."/>
            <person name="Nguyen N."/>
            <person name="Nicol R."/>
            <person name="Norbu C."/>
            <person name="Norbu N."/>
            <person name="Novod N."/>
            <person name="O'Neill B."/>
            <person name="Osman S."/>
            <person name="Markiewicz E."/>
            <person name="Oyono O.L."/>
            <person name="Patti C."/>
            <person name="Phunkhang P."/>
            <person name="Pierre F."/>
            <person name="Priest M."/>
            <person name="Raghuraman S."/>
            <person name="Rege F."/>
            <person name="Reyes R."/>
            <person name="Rise C."/>
            <person name="Rogov P."/>
            <person name="Ross K."/>
            <person name="Ryan E."/>
            <person name="Settipalli S."/>
            <person name="Shea T."/>
            <person name="Sherpa N."/>
            <person name="Shi L."/>
            <person name="Shih D."/>
            <person name="Sparrow T."/>
            <person name="Spaulding J."/>
            <person name="Stalker J."/>
            <person name="Stange-Thomann N."/>
            <person name="Stavropoulos S."/>
            <person name="Stone C."/>
            <person name="Strader C."/>
            <person name="Tesfaye S."/>
            <person name="Thomson T."/>
            <person name="Thoulutsang Y."/>
            <person name="Thoulutsang D."/>
            <person name="Topham K."/>
            <person name="Topping I."/>
            <person name="Tsamla T."/>
            <person name="Vassiliev H."/>
            <person name="Vo A."/>
            <person name="Wangchuk T."/>
            <person name="Wangdi T."/>
            <person name="Weiand M."/>
            <person name="Wilkinson J."/>
            <person name="Wilson A."/>
            <person name="Yadav S."/>
            <person name="Young G."/>
            <person name="Yu Q."/>
            <person name="Zembek L."/>
            <person name="Zhong D."/>
            <person name="Zimmer A."/>
            <person name="Zwirko Z."/>
            <person name="Jaffe D.B."/>
            <person name="Alvarez P."/>
            <person name="Brockman W."/>
            <person name="Butler J."/>
            <person name="Chin C."/>
            <person name="Gnerre S."/>
            <person name="Grabherr M."/>
            <person name="Kleber M."/>
            <person name="Mauceli E."/>
            <person name="MacCallum I."/>
        </authorList>
    </citation>
    <scope>NUCLEOTIDE SEQUENCE [LARGE SCALE GENOMIC DNA]</scope>
    <source>
        <strain evidence="3">white501</strain>
    </source>
</reference>
<feature type="region of interest" description="Disordered" evidence="1">
    <location>
        <begin position="1"/>
        <end position="22"/>
    </location>
</feature>
<protein>
    <submittedName>
        <fullName evidence="2">GD18132</fullName>
    </submittedName>
</protein>
<proteinExistence type="predicted"/>
<evidence type="ECO:0000313" key="2">
    <source>
        <dbReference type="EMBL" id="EDX14557.1"/>
    </source>
</evidence>
<evidence type="ECO:0000256" key="1">
    <source>
        <dbReference type="SAM" id="MobiDB-lite"/>
    </source>
</evidence>
<keyword evidence="3" id="KW-1185">Reference proteome</keyword>
<gene>
    <name evidence="2" type="primary">Dsim\GD18132</name>
    <name evidence="2" type="ORF">Dsim_GD18132</name>
</gene>
<organism evidence="2 3">
    <name type="scientific">Drosophila simulans</name>
    <name type="common">Fruit fly</name>
    <dbReference type="NCBI Taxonomy" id="7240"/>
    <lineage>
        <taxon>Eukaryota</taxon>
        <taxon>Metazoa</taxon>
        <taxon>Ecdysozoa</taxon>
        <taxon>Arthropoda</taxon>
        <taxon>Hexapoda</taxon>
        <taxon>Insecta</taxon>
        <taxon>Pterygota</taxon>
        <taxon>Neoptera</taxon>
        <taxon>Endopterygota</taxon>
        <taxon>Diptera</taxon>
        <taxon>Brachycera</taxon>
        <taxon>Muscomorpha</taxon>
        <taxon>Ephydroidea</taxon>
        <taxon>Drosophilidae</taxon>
        <taxon>Drosophila</taxon>
        <taxon>Sophophora</taxon>
    </lineage>
</organism>